<dbReference type="AlphaFoldDB" id="A0A1X7R3R4"/>
<protein>
    <submittedName>
        <fullName evidence="2">Uncharacterized protein</fullName>
    </submittedName>
</protein>
<dbReference type="OrthoDB" id="4068553at2759"/>
<sequence>MSRRSVTVLYERPIQKRDLNKRATTIVPDAISINDLKMEIFSLTLDNEKPNPSNELEDSETLILDDSGKLYLNDETSQSKVEETYSSDDSDVIGNQTFNVDNCIINTNETYIQNLLEKDDIEIVVSPNNHLDPLSTKEETSPNIRSECDMVLVCNSNDPKDHQINKSHEQEINHKSTEQYNSEDNPDCQSVPTNHYKLIHKPLKQLIYQTNRSLYNVDSSRVQHRAGLSKSAIGLPSLHPNRTR</sequence>
<keyword evidence="3" id="KW-1185">Reference proteome</keyword>
<organism evidence="2 3">
    <name type="scientific">Maudiozyma saulgeensis</name>
    <dbReference type="NCBI Taxonomy" id="1789683"/>
    <lineage>
        <taxon>Eukaryota</taxon>
        <taxon>Fungi</taxon>
        <taxon>Dikarya</taxon>
        <taxon>Ascomycota</taxon>
        <taxon>Saccharomycotina</taxon>
        <taxon>Saccharomycetes</taxon>
        <taxon>Saccharomycetales</taxon>
        <taxon>Saccharomycetaceae</taxon>
        <taxon>Maudiozyma</taxon>
    </lineage>
</organism>
<evidence type="ECO:0000313" key="3">
    <source>
        <dbReference type="Proteomes" id="UP000196158"/>
    </source>
</evidence>
<dbReference type="Proteomes" id="UP000196158">
    <property type="component" value="Unassembled WGS sequence"/>
</dbReference>
<accession>A0A1X7R3R4</accession>
<feature type="compositionally biased region" description="Polar residues" evidence="1">
    <location>
        <begin position="178"/>
        <end position="193"/>
    </location>
</feature>
<feature type="region of interest" description="Disordered" evidence="1">
    <location>
        <begin position="163"/>
        <end position="193"/>
    </location>
</feature>
<evidence type="ECO:0000313" key="2">
    <source>
        <dbReference type="EMBL" id="SMN20308.1"/>
    </source>
</evidence>
<reference evidence="2 3" key="1">
    <citation type="submission" date="2017-04" db="EMBL/GenBank/DDBJ databases">
        <authorList>
            <person name="Afonso C.L."/>
            <person name="Miller P.J."/>
            <person name="Scott M.A."/>
            <person name="Spackman E."/>
            <person name="Goraichik I."/>
            <person name="Dimitrov K.M."/>
            <person name="Suarez D.L."/>
            <person name="Swayne D.E."/>
        </authorList>
    </citation>
    <scope>NUCLEOTIDE SEQUENCE [LARGE SCALE GENOMIC DNA]</scope>
</reference>
<dbReference type="EMBL" id="FXLY01000005">
    <property type="protein sequence ID" value="SMN20308.1"/>
    <property type="molecule type" value="Genomic_DNA"/>
</dbReference>
<gene>
    <name evidence="2" type="ORF">KASA_0N02629G</name>
</gene>
<name>A0A1X7R3R4_9SACH</name>
<proteinExistence type="predicted"/>
<feature type="compositionally biased region" description="Basic and acidic residues" evidence="1">
    <location>
        <begin position="163"/>
        <end position="177"/>
    </location>
</feature>
<evidence type="ECO:0000256" key="1">
    <source>
        <dbReference type="SAM" id="MobiDB-lite"/>
    </source>
</evidence>